<dbReference type="InterPro" id="IPR029044">
    <property type="entry name" value="Nucleotide-diphossugar_trans"/>
</dbReference>
<accession>A0A6G9A9P6</accession>
<reference evidence="10 11" key="1">
    <citation type="journal article" date="2020" name="Int. J. Syst. Evol. Microbiol.">
        <title>Description and complete genome sequences of Bradyrhizobium symbiodeficiens sp. nov., a non-symbiotic bacterium associated with legumes native to Canada.</title>
        <authorList>
            <person name="Bromfield E.S.P."/>
            <person name="Cloutier S."/>
            <person name="Nguyen H.D.T."/>
        </authorList>
    </citation>
    <scope>NUCLEOTIDE SEQUENCE [LARGE SCALE GENOMIC DNA]</scope>
    <source>
        <strain evidence="10 11">101S1MB</strain>
    </source>
</reference>
<keyword evidence="3 10" id="KW-0808">Transferase</keyword>
<dbReference type="RefSeq" id="WP_166468912.1">
    <property type="nucleotide sequence ID" value="NZ_CP050066.2"/>
</dbReference>
<dbReference type="PANTHER" id="PTHR48090:SF3">
    <property type="entry name" value="UNDECAPRENYL-PHOSPHATE 4-DEOXY-4-FORMAMIDO-L-ARABINOSE TRANSFERASE"/>
    <property type="match status" value="1"/>
</dbReference>
<dbReference type="PANTHER" id="PTHR48090">
    <property type="entry name" value="UNDECAPRENYL-PHOSPHATE 4-DEOXY-4-FORMAMIDO-L-ARABINOSE TRANSFERASE-RELATED"/>
    <property type="match status" value="1"/>
</dbReference>
<evidence type="ECO:0000256" key="4">
    <source>
        <dbReference type="ARBA" id="ARBA00022692"/>
    </source>
</evidence>
<sequence length="329" mass="36507">MTKRLQIVTPVFNDWQSFLILLGDIDSAARDLDWQVSVLAIDDGSTEEQPEHTSKYHEHIHEVRIVRLATNVGHQRAIAIGLSIAVEEIGADAVLIMDSDGEDRPQDIPRLIEAAAGKSDFAVVARRAKRTNTAIFKLFYVLYKAGFAIMTGRDINFGNFSLLSRNYARRLIMQADLWNNLAGALLKSRAPITSLLTDRGHRYAGQSKMNFASLIVHGMSSLSVYSDVIFVRMLAATGVLFVFSMIAIAAVIFMRLATDMATPGWATTVIFGVMIILMQAIISTLMTMLLLLNNRAQKNVIPLRDYRDYVLTSIVLTAESSLSREVEPA</sequence>
<dbReference type="GO" id="GO:0016757">
    <property type="term" value="F:glycosyltransferase activity"/>
    <property type="evidence" value="ECO:0007669"/>
    <property type="project" value="UniProtKB-KW"/>
</dbReference>
<dbReference type="GO" id="GO:0009103">
    <property type="term" value="P:lipopolysaccharide biosynthetic process"/>
    <property type="evidence" value="ECO:0007669"/>
    <property type="project" value="UniProtKB-KW"/>
</dbReference>
<feature type="transmembrane region" description="Helical" evidence="8">
    <location>
        <begin position="229"/>
        <end position="253"/>
    </location>
</feature>
<keyword evidence="5" id="KW-0448">Lipopolysaccharide biosynthesis</keyword>
<keyword evidence="1" id="KW-1003">Cell membrane</keyword>
<dbReference type="InterPro" id="IPR050256">
    <property type="entry name" value="Glycosyltransferase_2"/>
</dbReference>
<evidence type="ECO:0000256" key="5">
    <source>
        <dbReference type="ARBA" id="ARBA00022985"/>
    </source>
</evidence>
<organism evidence="10 11">
    <name type="scientific">Bradyrhizobium symbiodeficiens</name>
    <dbReference type="NCBI Taxonomy" id="1404367"/>
    <lineage>
        <taxon>Bacteria</taxon>
        <taxon>Pseudomonadati</taxon>
        <taxon>Pseudomonadota</taxon>
        <taxon>Alphaproteobacteria</taxon>
        <taxon>Hyphomicrobiales</taxon>
        <taxon>Nitrobacteraceae</taxon>
        <taxon>Bradyrhizobium</taxon>
    </lineage>
</organism>
<feature type="transmembrane region" description="Helical" evidence="8">
    <location>
        <begin position="265"/>
        <end position="292"/>
    </location>
</feature>
<evidence type="ECO:0000256" key="6">
    <source>
        <dbReference type="ARBA" id="ARBA00022989"/>
    </source>
</evidence>
<evidence type="ECO:0000259" key="9">
    <source>
        <dbReference type="Pfam" id="PF00535"/>
    </source>
</evidence>
<gene>
    <name evidence="10" type="ORF">HAV00_23500</name>
</gene>
<evidence type="ECO:0000256" key="7">
    <source>
        <dbReference type="ARBA" id="ARBA00023136"/>
    </source>
</evidence>
<keyword evidence="7 8" id="KW-0472">Membrane</keyword>
<evidence type="ECO:0000256" key="1">
    <source>
        <dbReference type="ARBA" id="ARBA00022475"/>
    </source>
</evidence>
<dbReference type="Pfam" id="PF00535">
    <property type="entry name" value="Glycos_transf_2"/>
    <property type="match status" value="1"/>
</dbReference>
<proteinExistence type="predicted"/>
<evidence type="ECO:0000256" key="3">
    <source>
        <dbReference type="ARBA" id="ARBA00022679"/>
    </source>
</evidence>
<dbReference type="AlphaFoldDB" id="A0A6G9A9P6"/>
<keyword evidence="2 10" id="KW-0328">Glycosyltransferase</keyword>
<protein>
    <submittedName>
        <fullName evidence="10">Glycosyltransferase</fullName>
        <ecNumber evidence="10">2.4.-.-</ecNumber>
    </submittedName>
</protein>
<dbReference type="GO" id="GO:0005886">
    <property type="term" value="C:plasma membrane"/>
    <property type="evidence" value="ECO:0007669"/>
    <property type="project" value="TreeGrafter"/>
</dbReference>
<feature type="domain" description="Glycosyltransferase 2-like" evidence="9">
    <location>
        <begin position="7"/>
        <end position="139"/>
    </location>
</feature>
<keyword evidence="6 8" id="KW-1133">Transmembrane helix</keyword>
<evidence type="ECO:0000256" key="8">
    <source>
        <dbReference type="SAM" id="Phobius"/>
    </source>
</evidence>
<evidence type="ECO:0000313" key="11">
    <source>
        <dbReference type="Proteomes" id="UP000500895"/>
    </source>
</evidence>
<keyword evidence="4 8" id="KW-0812">Transmembrane</keyword>
<name>A0A6G9A9P6_9BRAD</name>
<dbReference type="SUPFAM" id="SSF53448">
    <property type="entry name" value="Nucleotide-diphospho-sugar transferases"/>
    <property type="match status" value="1"/>
</dbReference>
<dbReference type="EMBL" id="CP050066">
    <property type="protein sequence ID" value="QIP09039.1"/>
    <property type="molecule type" value="Genomic_DNA"/>
</dbReference>
<evidence type="ECO:0000256" key="2">
    <source>
        <dbReference type="ARBA" id="ARBA00022676"/>
    </source>
</evidence>
<dbReference type="Gene3D" id="3.90.550.10">
    <property type="entry name" value="Spore Coat Polysaccharide Biosynthesis Protein SpsA, Chain A"/>
    <property type="match status" value="1"/>
</dbReference>
<dbReference type="Proteomes" id="UP000500895">
    <property type="component" value="Chromosome"/>
</dbReference>
<dbReference type="EC" id="2.4.-.-" evidence="10"/>
<dbReference type="InterPro" id="IPR001173">
    <property type="entry name" value="Glyco_trans_2-like"/>
</dbReference>
<evidence type="ECO:0000313" key="10">
    <source>
        <dbReference type="EMBL" id="QIP09039.1"/>
    </source>
</evidence>